<evidence type="ECO:0000313" key="1">
    <source>
        <dbReference type="EMBL" id="PWK43600.1"/>
    </source>
</evidence>
<sequence length="140" mass="16325">MNELVDELREKNEDRFGSVELPDLDLLVEIEEQILISLPKELKELLLNVSDVIYGSIEPVTASDPQLHTYLPEVAAVAWDQGVPREFIPICQYRDNFFLVSQEGDVSYWVDGEMHEKEWDSIWNWVDDVWLNGNIPEQTY</sequence>
<dbReference type="InterPro" id="IPR037883">
    <property type="entry name" value="Knr4/Smi1-like_sf"/>
</dbReference>
<dbReference type="EMBL" id="QGGU01000016">
    <property type="protein sequence ID" value="PWK43600.1"/>
    <property type="molecule type" value="Genomic_DNA"/>
</dbReference>
<dbReference type="Gene3D" id="3.40.1580.10">
    <property type="entry name" value="SMI1/KNR4-like"/>
    <property type="match status" value="1"/>
</dbReference>
<dbReference type="AlphaFoldDB" id="A0A316FB57"/>
<accession>A0A316FB57</accession>
<dbReference type="Pfam" id="PF14567">
    <property type="entry name" value="SUKH_5"/>
    <property type="match status" value="1"/>
</dbReference>
<keyword evidence="2" id="KW-1185">Reference proteome</keyword>
<dbReference type="Proteomes" id="UP000245790">
    <property type="component" value="Unassembled WGS sequence"/>
</dbReference>
<dbReference type="SUPFAM" id="SSF160631">
    <property type="entry name" value="SMI1/KNR4-like"/>
    <property type="match status" value="1"/>
</dbReference>
<dbReference type="OrthoDB" id="8456590at2"/>
<evidence type="ECO:0000313" key="2">
    <source>
        <dbReference type="Proteomes" id="UP000245790"/>
    </source>
</evidence>
<dbReference type="RefSeq" id="WP_109765035.1">
    <property type="nucleotide sequence ID" value="NZ_QGGU01000016.1"/>
</dbReference>
<reference evidence="1 2" key="1">
    <citation type="submission" date="2018-05" db="EMBL/GenBank/DDBJ databases">
        <title>Genomic Encyclopedia of Type Strains, Phase IV (KMG-IV): sequencing the most valuable type-strain genomes for metagenomic binning, comparative biology and taxonomic classification.</title>
        <authorList>
            <person name="Goeker M."/>
        </authorList>
    </citation>
    <scope>NUCLEOTIDE SEQUENCE [LARGE SCALE GENOMIC DNA]</scope>
    <source>
        <strain evidence="1 2">DSM 25350</strain>
    </source>
</reference>
<gene>
    <name evidence="1" type="ORF">C8D97_11614</name>
</gene>
<name>A0A316FB57_9GAMM</name>
<protein>
    <submittedName>
        <fullName evidence="1">SUKH superfamily protein</fullName>
    </submittedName>
</protein>
<proteinExistence type="predicted"/>
<comment type="caution">
    <text evidence="1">The sequence shown here is derived from an EMBL/GenBank/DDBJ whole genome shotgun (WGS) entry which is preliminary data.</text>
</comment>
<organism evidence="1 2">
    <name type="scientific">Pleionea mediterranea</name>
    <dbReference type="NCBI Taxonomy" id="523701"/>
    <lineage>
        <taxon>Bacteria</taxon>
        <taxon>Pseudomonadati</taxon>
        <taxon>Pseudomonadota</taxon>
        <taxon>Gammaproteobacteria</taxon>
        <taxon>Oceanospirillales</taxon>
        <taxon>Pleioneaceae</taxon>
        <taxon>Pleionea</taxon>
    </lineage>
</organism>